<dbReference type="EMBL" id="CAJFDI010000006">
    <property type="protein sequence ID" value="CAD5234774.1"/>
    <property type="molecule type" value="Genomic_DNA"/>
</dbReference>
<evidence type="ECO:0000313" key="9">
    <source>
        <dbReference type="Proteomes" id="UP000095284"/>
    </source>
</evidence>
<organism evidence="9 11">
    <name type="scientific">Bursaphelenchus xylophilus</name>
    <name type="common">Pinewood nematode worm</name>
    <name type="synonym">Aphelenchoides xylophilus</name>
    <dbReference type="NCBI Taxonomy" id="6326"/>
    <lineage>
        <taxon>Eukaryota</taxon>
        <taxon>Metazoa</taxon>
        <taxon>Ecdysozoa</taxon>
        <taxon>Nematoda</taxon>
        <taxon>Chromadorea</taxon>
        <taxon>Rhabditida</taxon>
        <taxon>Tylenchina</taxon>
        <taxon>Tylenchomorpha</taxon>
        <taxon>Aphelenchoidea</taxon>
        <taxon>Aphelenchoididae</taxon>
        <taxon>Bursaphelenchus</taxon>
    </lineage>
</organism>
<comment type="similarity">
    <text evidence="2">Belongs to the peroxisomal membrane protein PXMP2/4 family.</text>
</comment>
<evidence type="ECO:0000313" key="10">
    <source>
        <dbReference type="Proteomes" id="UP000659654"/>
    </source>
</evidence>
<evidence type="ECO:0000313" key="7">
    <source>
        <dbReference type="EMBL" id="CAD5234774.1"/>
    </source>
</evidence>
<evidence type="ECO:0000256" key="4">
    <source>
        <dbReference type="ARBA" id="ARBA00022989"/>
    </source>
</evidence>
<dbReference type="AlphaFoldDB" id="A0A1I7RR02"/>
<proteinExistence type="inferred from homology"/>
<feature type="transmembrane region" description="Helical" evidence="6">
    <location>
        <begin position="46"/>
        <end position="63"/>
    </location>
</feature>
<dbReference type="Proteomes" id="UP000582659">
    <property type="component" value="Unassembled WGS sequence"/>
</dbReference>
<evidence type="ECO:0000256" key="1">
    <source>
        <dbReference type="ARBA" id="ARBA00004141"/>
    </source>
</evidence>
<evidence type="ECO:0000256" key="6">
    <source>
        <dbReference type="SAM" id="Phobius"/>
    </source>
</evidence>
<evidence type="ECO:0000313" key="8">
    <source>
        <dbReference type="EMBL" id="CAG9130774.1"/>
    </source>
</evidence>
<name>A0A1I7RR02_BURXY</name>
<dbReference type="EMBL" id="CAJFCV020000006">
    <property type="protein sequence ID" value="CAG9130774.1"/>
    <property type="molecule type" value="Genomic_DNA"/>
</dbReference>
<evidence type="ECO:0000256" key="3">
    <source>
        <dbReference type="ARBA" id="ARBA00022692"/>
    </source>
</evidence>
<keyword evidence="4 6" id="KW-1133">Transmembrane helix</keyword>
<dbReference type="InterPro" id="IPR007248">
    <property type="entry name" value="Mpv17_PMP22"/>
</dbReference>
<dbReference type="Proteomes" id="UP000095284">
    <property type="component" value="Unplaced"/>
</dbReference>
<reference evidence="8" key="2">
    <citation type="submission" date="2020-08" db="EMBL/GenBank/DDBJ databases">
        <authorList>
            <person name="Kikuchi T."/>
        </authorList>
    </citation>
    <scope>NUCLEOTIDE SEQUENCE</scope>
    <source>
        <strain evidence="7">Ka4C1</strain>
    </source>
</reference>
<dbReference type="GO" id="GO:0016020">
    <property type="term" value="C:membrane"/>
    <property type="evidence" value="ECO:0007669"/>
    <property type="project" value="UniProtKB-SubCell"/>
</dbReference>
<reference evidence="11" key="1">
    <citation type="submission" date="2016-11" db="UniProtKB">
        <authorList>
            <consortium name="WormBaseParasite"/>
        </authorList>
    </citation>
    <scope>IDENTIFICATION</scope>
</reference>
<evidence type="ECO:0000313" key="11">
    <source>
        <dbReference type="WBParaSite" id="BXY_0314700.1"/>
    </source>
</evidence>
<keyword evidence="3 6" id="KW-0812">Transmembrane</keyword>
<comment type="subcellular location">
    <subcellularLocation>
        <location evidence="1">Membrane</location>
        <topology evidence="1">Multi-pass membrane protein</topology>
    </subcellularLocation>
</comment>
<evidence type="ECO:0000256" key="5">
    <source>
        <dbReference type="ARBA" id="ARBA00023136"/>
    </source>
</evidence>
<protein>
    <submittedName>
        <fullName evidence="7">(pine wood nematode) hypothetical protein</fullName>
    </submittedName>
</protein>
<dbReference type="WBParaSite" id="BXY_0314700.1">
    <property type="protein sequence ID" value="BXY_0314700.1"/>
    <property type="gene ID" value="BXY_0314700"/>
</dbReference>
<dbReference type="eggNOG" id="KOG1944">
    <property type="taxonomic scope" value="Eukaryota"/>
</dbReference>
<keyword evidence="10" id="KW-1185">Reference proteome</keyword>
<evidence type="ECO:0000256" key="2">
    <source>
        <dbReference type="ARBA" id="ARBA00006824"/>
    </source>
</evidence>
<keyword evidence="5 6" id="KW-0472">Membrane</keyword>
<dbReference type="Pfam" id="PF04117">
    <property type="entry name" value="Mpv17_PMP22"/>
    <property type="match status" value="1"/>
</dbReference>
<gene>
    <name evidence="7" type="ORF">BXYJ_LOCUS14865</name>
</gene>
<sequence length="67" mass="8000">MLEGSSGKEAFHEYCRKFVTLFELDLCFWPPVQTVNFLIVPPKYRVIYVMIAMFFYNTVLTYVKHNL</sequence>
<accession>A0A1I7RR02</accession>
<dbReference type="OrthoDB" id="10267969at2759"/>
<dbReference type="Proteomes" id="UP000659654">
    <property type="component" value="Unassembled WGS sequence"/>
</dbReference>